<accession>G3HGC2</accession>
<protein>
    <recommendedName>
        <fullName evidence="3">DUF4515 domain-containing protein</fullName>
    </recommendedName>
</protein>
<evidence type="ECO:0000313" key="5">
    <source>
        <dbReference type="Proteomes" id="UP000001075"/>
    </source>
</evidence>
<reference evidence="5" key="1">
    <citation type="journal article" date="2011" name="Nat. Biotechnol.">
        <title>The genomic sequence of the Chinese hamster ovary (CHO)-K1 cell line.</title>
        <authorList>
            <person name="Xu X."/>
            <person name="Nagarajan H."/>
            <person name="Lewis N.E."/>
            <person name="Pan S."/>
            <person name="Cai Z."/>
            <person name="Liu X."/>
            <person name="Chen W."/>
            <person name="Xie M."/>
            <person name="Wang W."/>
            <person name="Hammond S."/>
            <person name="Andersen M.R."/>
            <person name="Neff N."/>
            <person name="Passarelli B."/>
            <person name="Koh W."/>
            <person name="Fan H.C."/>
            <person name="Wang J."/>
            <person name="Gui Y."/>
            <person name="Lee K.H."/>
            <person name="Betenbaugh M.J."/>
            <person name="Quake S.R."/>
            <person name="Famili I."/>
            <person name="Palsson B.O."/>
            <person name="Wang J."/>
        </authorList>
    </citation>
    <scope>NUCLEOTIDE SEQUENCE [LARGE SCALE GENOMIC DNA]</scope>
    <source>
        <strain evidence="5">CHO K1 cell line</strain>
    </source>
</reference>
<name>G3HGC2_CRIGR</name>
<feature type="compositionally biased region" description="Polar residues" evidence="2">
    <location>
        <begin position="236"/>
        <end position="245"/>
    </location>
</feature>
<dbReference type="Pfam" id="PF14988">
    <property type="entry name" value="DUF4515"/>
    <property type="match status" value="2"/>
</dbReference>
<organism evidence="4 5">
    <name type="scientific">Cricetulus griseus</name>
    <name type="common">Chinese hamster</name>
    <name type="synonym">Cricetulus barabensis griseus</name>
    <dbReference type="NCBI Taxonomy" id="10029"/>
    <lineage>
        <taxon>Eukaryota</taxon>
        <taxon>Metazoa</taxon>
        <taxon>Chordata</taxon>
        <taxon>Craniata</taxon>
        <taxon>Vertebrata</taxon>
        <taxon>Euteleostomi</taxon>
        <taxon>Mammalia</taxon>
        <taxon>Eutheria</taxon>
        <taxon>Euarchontoglires</taxon>
        <taxon>Glires</taxon>
        <taxon>Rodentia</taxon>
        <taxon>Myomorpha</taxon>
        <taxon>Muroidea</taxon>
        <taxon>Cricetidae</taxon>
        <taxon>Cricetinae</taxon>
        <taxon>Cricetulus</taxon>
    </lineage>
</organism>
<dbReference type="AlphaFoldDB" id="G3HGC2"/>
<evidence type="ECO:0000313" key="4">
    <source>
        <dbReference type="EMBL" id="EGW02372.1"/>
    </source>
</evidence>
<dbReference type="EMBL" id="JH000346">
    <property type="protein sequence ID" value="EGW02372.1"/>
    <property type="molecule type" value="Genomic_DNA"/>
</dbReference>
<sequence>MNSQRPEVRAALQLDVSAYLTAEGLKRVPVAPARTKVQCSQASLSGLSEPQTSWADRTHVYYQMAKRPLLRSFGPLATNPLQRGHSESSYSRSMMAEDLRSSFPLPPYITGIGKYFQPQTLTEFPKAEVGPTRKSFKNMKETLGPQEELEDTRQPQEPKVLSQSEKCFLECLVKNHNQHKKNQERPRKGCVQECGEIDNRKHSALGHMKQTIDLQSQDKRNQTDLQQPLQEVARQRPSTENSLSEQEALPVVMVEEAQPKTVQKIPAWDLSSKESESKIYPSINRENQQLWRKLEQLAEDYYRVEETRRQLIKRKKEMKYQRWDSVIRGTTITLAEREHKQRSPKDPEVLKTQVSCPLHSTMRVNMN</sequence>
<feature type="domain" description="DUF4515" evidence="3">
    <location>
        <begin position="165"/>
        <end position="233"/>
    </location>
</feature>
<dbReference type="InterPro" id="IPR032777">
    <property type="entry name" value="DUF4515"/>
</dbReference>
<dbReference type="PANTHER" id="PTHR14845">
    <property type="entry name" value="COILED-COIL DOMAIN-CONTAINING 166"/>
    <property type="match status" value="1"/>
</dbReference>
<evidence type="ECO:0000259" key="3">
    <source>
        <dbReference type="Pfam" id="PF14988"/>
    </source>
</evidence>
<evidence type="ECO:0000256" key="2">
    <source>
        <dbReference type="SAM" id="MobiDB-lite"/>
    </source>
</evidence>
<feature type="region of interest" description="Disordered" evidence="2">
    <location>
        <begin position="215"/>
        <end position="246"/>
    </location>
</feature>
<dbReference type="PANTHER" id="PTHR14845:SF3">
    <property type="entry name" value="COILED-COIL DOMAIN CONTAINING 121, RETROGENE 1"/>
    <property type="match status" value="1"/>
</dbReference>
<proteinExistence type="predicted"/>
<dbReference type="InParanoid" id="G3HGC2"/>
<keyword evidence="1" id="KW-0175">Coiled coil</keyword>
<gene>
    <name evidence="4" type="ORF">I79_009646</name>
</gene>
<feature type="domain" description="DUF4515" evidence="3">
    <location>
        <begin position="253"/>
        <end position="323"/>
    </location>
</feature>
<dbReference type="Proteomes" id="UP000001075">
    <property type="component" value="Unassembled WGS sequence"/>
</dbReference>
<evidence type="ECO:0000256" key="1">
    <source>
        <dbReference type="ARBA" id="ARBA00023054"/>
    </source>
</evidence>